<gene>
    <name evidence="2" type="ORF">PENSTE_c028G02461</name>
</gene>
<keyword evidence="1" id="KW-0732">Signal</keyword>
<sequence>MFFSKTVASVAALAIGAQAAMPIASVEFQSWETCDVGAPAIGEPKFTDAVTATPVTCDKATVNRQWDIDNYSFKAHLDTKDALLCSGVTIWNNDDCSGRPVTFLPFEGGPVAQGQCLPDILDPGYVSFKLECFGGIGGPEGGP</sequence>
<protein>
    <recommendedName>
        <fullName evidence="4">AA1-like domain-containing protein</fullName>
    </recommendedName>
</protein>
<evidence type="ECO:0000313" key="3">
    <source>
        <dbReference type="Proteomes" id="UP000191285"/>
    </source>
</evidence>
<dbReference type="OrthoDB" id="4353051at2759"/>
<keyword evidence="3" id="KW-1185">Reference proteome</keyword>
<feature type="signal peptide" evidence="1">
    <location>
        <begin position="1"/>
        <end position="19"/>
    </location>
</feature>
<dbReference type="EMBL" id="MLKD01000028">
    <property type="protein sequence ID" value="OQE15464.1"/>
    <property type="molecule type" value="Genomic_DNA"/>
</dbReference>
<reference evidence="3" key="1">
    <citation type="journal article" date="2017" name="Nat. Microbiol.">
        <title>Global analysis of biosynthetic gene clusters reveals vast potential of secondary metabolite production in Penicillium species.</title>
        <authorList>
            <person name="Nielsen J.C."/>
            <person name="Grijseels S."/>
            <person name="Prigent S."/>
            <person name="Ji B."/>
            <person name="Dainat J."/>
            <person name="Nielsen K.F."/>
            <person name="Frisvad J.C."/>
            <person name="Workman M."/>
            <person name="Nielsen J."/>
        </authorList>
    </citation>
    <scope>NUCLEOTIDE SEQUENCE [LARGE SCALE GENOMIC DNA]</scope>
    <source>
        <strain evidence="3">IBT 24891</strain>
    </source>
</reference>
<proteinExistence type="predicted"/>
<evidence type="ECO:0000313" key="2">
    <source>
        <dbReference type="EMBL" id="OQE15464.1"/>
    </source>
</evidence>
<organism evidence="2 3">
    <name type="scientific">Penicillium steckii</name>
    <dbReference type="NCBI Taxonomy" id="303698"/>
    <lineage>
        <taxon>Eukaryota</taxon>
        <taxon>Fungi</taxon>
        <taxon>Dikarya</taxon>
        <taxon>Ascomycota</taxon>
        <taxon>Pezizomycotina</taxon>
        <taxon>Eurotiomycetes</taxon>
        <taxon>Eurotiomycetidae</taxon>
        <taxon>Eurotiales</taxon>
        <taxon>Aspergillaceae</taxon>
        <taxon>Penicillium</taxon>
    </lineage>
</organism>
<evidence type="ECO:0000256" key="1">
    <source>
        <dbReference type="SAM" id="SignalP"/>
    </source>
</evidence>
<feature type="chain" id="PRO_5012370468" description="AA1-like domain-containing protein" evidence="1">
    <location>
        <begin position="20"/>
        <end position="143"/>
    </location>
</feature>
<accession>A0A1V6SP59</accession>
<comment type="caution">
    <text evidence="2">The sequence shown here is derived from an EMBL/GenBank/DDBJ whole genome shotgun (WGS) entry which is preliminary data.</text>
</comment>
<dbReference type="AlphaFoldDB" id="A0A1V6SP59"/>
<evidence type="ECO:0008006" key="4">
    <source>
        <dbReference type="Google" id="ProtNLM"/>
    </source>
</evidence>
<name>A0A1V6SP59_9EURO</name>
<dbReference type="Proteomes" id="UP000191285">
    <property type="component" value="Unassembled WGS sequence"/>
</dbReference>